<dbReference type="AlphaFoldDB" id="A0A558A9U7"/>
<evidence type="ECO:0000256" key="8">
    <source>
        <dbReference type="HAMAP-Rule" id="MF_01416"/>
    </source>
</evidence>
<keyword evidence="2 8" id="KW-0813">Transport</keyword>
<evidence type="ECO:0000313" key="9">
    <source>
        <dbReference type="EMBL" id="TVT21040.1"/>
    </source>
</evidence>
<evidence type="ECO:0000313" key="10">
    <source>
        <dbReference type="Proteomes" id="UP000318578"/>
    </source>
</evidence>
<keyword evidence="5 8" id="KW-0472">Membrane</keyword>
<dbReference type="InterPro" id="IPR020781">
    <property type="entry name" value="ATPase_OSCP/d_CS"/>
</dbReference>
<dbReference type="GO" id="GO:0005886">
    <property type="term" value="C:plasma membrane"/>
    <property type="evidence" value="ECO:0007669"/>
    <property type="project" value="UniProtKB-SubCell"/>
</dbReference>
<comment type="caution">
    <text evidence="9">The sequence shown here is derived from an EMBL/GenBank/DDBJ whole genome shotgun (WGS) entry which is preliminary data.</text>
</comment>
<keyword evidence="7 8" id="KW-0066">ATP synthesis</keyword>
<comment type="function">
    <text evidence="8">This protein is part of the stalk that links CF(0) to CF(1). It either transmits conformational changes from CF(0) to CF(1) or is implicated in proton conduction.</text>
</comment>
<evidence type="ECO:0000256" key="2">
    <source>
        <dbReference type="ARBA" id="ARBA00022448"/>
    </source>
</evidence>
<reference evidence="9 10" key="1">
    <citation type="submission" date="2019-07" db="EMBL/GenBank/DDBJ databases">
        <title>New species of Amycolatopsis and Streptomyces.</title>
        <authorList>
            <person name="Duangmal K."/>
            <person name="Teo W.F.A."/>
            <person name="Lipun K."/>
        </authorList>
    </citation>
    <scope>NUCLEOTIDE SEQUENCE [LARGE SCALE GENOMIC DNA]</scope>
    <source>
        <strain evidence="9 10">JCM 30562</strain>
    </source>
</reference>
<dbReference type="NCBIfam" id="NF009967">
    <property type="entry name" value="PRK13430.1"/>
    <property type="match status" value="1"/>
</dbReference>
<dbReference type="EMBL" id="VJZA01000030">
    <property type="protein sequence ID" value="TVT21040.1"/>
    <property type="molecule type" value="Genomic_DNA"/>
</dbReference>
<comment type="subcellular location">
    <subcellularLocation>
        <location evidence="8">Cell membrane</location>
        <topology evidence="8">Peripheral membrane protein</topology>
    </subcellularLocation>
    <subcellularLocation>
        <location evidence="1">Membrane</location>
    </subcellularLocation>
</comment>
<dbReference type="InterPro" id="IPR000711">
    <property type="entry name" value="ATPase_OSCP/dsu"/>
</dbReference>
<dbReference type="PANTHER" id="PTHR11910">
    <property type="entry name" value="ATP SYNTHASE DELTA CHAIN"/>
    <property type="match status" value="1"/>
</dbReference>
<dbReference type="RefSeq" id="WP_144640240.1">
    <property type="nucleotide sequence ID" value="NZ_BNAX01000010.1"/>
</dbReference>
<dbReference type="InterPro" id="IPR026015">
    <property type="entry name" value="ATP_synth_OSCP/delta_N_sf"/>
</dbReference>
<dbReference type="Proteomes" id="UP000318578">
    <property type="component" value="Unassembled WGS sequence"/>
</dbReference>
<evidence type="ECO:0000256" key="1">
    <source>
        <dbReference type="ARBA" id="ARBA00004370"/>
    </source>
</evidence>
<dbReference type="GO" id="GO:0046933">
    <property type="term" value="F:proton-transporting ATP synthase activity, rotational mechanism"/>
    <property type="evidence" value="ECO:0007669"/>
    <property type="project" value="UniProtKB-UniRule"/>
</dbReference>
<keyword evidence="6 8" id="KW-0139">CF(1)</keyword>
<dbReference type="GO" id="GO:0045259">
    <property type="term" value="C:proton-transporting ATP synthase complex"/>
    <property type="evidence" value="ECO:0007669"/>
    <property type="project" value="UniProtKB-KW"/>
</dbReference>
<evidence type="ECO:0000256" key="4">
    <source>
        <dbReference type="ARBA" id="ARBA00023065"/>
    </source>
</evidence>
<evidence type="ECO:0000256" key="6">
    <source>
        <dbReference type="ARBA" id="ARBA00023196"/>
    </source>
</evidence>
<dbReference type="Pfam" id="PF00213">
    <property type="entry name" value="OSCP"/>
    <property type="match status" value="1"/>
</dbReference>
<keyword evidence="8" id="KW-1003">Cell membrane</keyword>
<keyword evidence="3 8" id="KW-0375">Hydrogen ion transport</keyword>
<name>A0A558A9U7_9PSEU</name>
<dbReference type="HAMAP" id="MF_01416">
    <property type="entry name" value="ATP_synth_delta_bact"/>
    <property type="match status" value="1"/>
</dbReference>
<dbReference type="PRINTS" id="PR00125">
    <property type="entry name" value="ATPASEDELTA"/>
</dbReference>
<keyword evidence="10" id="KW-1185">Reference proteome</keyword>
<dbReference type="Gene3D" id="1.10.520.20">
    <property type="entry name" value="N-terminal domain of the delta subunit of the F1F0-ATP synthase"/>
    <property type="match status" value="1"/>
</dbReference>
<protein>
    <recommendedName>
        <fullName evidence="8">ATP synthase subunit delta</fullName>
    </recommendedName>
    <alternativeName>
        <fullName evidence="8">ATP synthase F(1) sector subunit delta</fullName>
    </alternativeName>
    <alternativeName>
        <fullName evidence="8">F-type ATPase subunit delta</fullName>
        <shortName evidence="8">F-ATPase subunit delta</shortName>
    </alternativeName>
</protein>
<comment type="similarity">
    <text evidence="8">Belongs to the ATPase delta chain family.</text>
</comment>
<evidence type="ECO:0000256" key="3">
    <source>
        <dbReference type="ARBA" id="ARBA00022781"/>
    </source>
</evidence>
<dbReference type="NCBIfam" id="TIGR01145">
    <property type="entry name" value="ATP_synt_delta"/>
    <property type="match status" value="1"/>
</dbReference>
<sequence>MMQASSRESLATVRGRLEELTSDASTAQARELGNELSAVVGVLVGQRVLLRHLADPAVDESARANLAAGLFEGKVGATTVEVLRAVATQRWSTSGDLVDAVELLARQAVLTAAEREGTLDETEDELFRFGRVLDSENNLRALLSDSTVPAERRLGLLHSVLDGKVGQDTMELLEQAVRTPRGRSLDVVVGQLAELAAQRRQRTVALVTAAAPLSAEQEERLTRVLSQIYNRTMSVQVDVDPEVLGGLVVRVGDEVIDGSIASRLESATRGLPS</sequence>
<organism evidence="9 10">
    <name type="scientific">Amycolatopsis acidiphila</name>
    <dbReference type="NCBI Taxonomy" id="715473"/>
    <lineage>
        <taxon>Bacteria</taxon>
        <taxon>Bacillati</taxon>
        <taxon>Actinomycetota</taxon>
        <taxon>Actinomycetes</taxon>
        <taxon>Pseudonocardiales</taxon>
        <taxon>Pseudonocardiaceae</taxon>
        <taxon>Amycolatopsis</taxon>
    </lineage>
</organism>
<keyword evidence="4 8" id="KW-0406">Ion transport</keyword>
<proteinExistence type="inferred from homology"/>
<evidence type="ECO:0000256" key="5">
    <source>
        <dbReference type="ARBA" id="ARBA00023136"/>
    </source>
</evidence>
<evidence type="ECO:0000256" key="7">
    <source>
        <dbReference type="ARBA" id="ARBA00023310"/>
    </source>
</evidence>
<accession>A0A558A9U7</accession>
<dbReference type="SUPFAM" id="SSF47928">
    <property type="entry name" value="N-terminal domain of the delta subunit of the F1F0-ATP synthase"/>
    <property type="match status" value="1"/>
</dbReference>
<dbReference type="PROSITE" id="PS00389">
    <property type="entry name" value="ATPASE_DELTA"/>
    <property type="match status" value="1"/>
</dbReference>
<dbReference type="OrthoDB" id="5242917at2"/>
<gene>
    <name evidence="8" type="primary">atpH</name>
    <name evidence="9" type="ORF">FNH06_18620</name>
</gene>
<comment type="function">
    <text evidence="8">F(1)F(0) ATP synthase produces ATP from ADP in the presence of a proton or sodium gradient. F-type ATPases consist of two structural domains, F(1) containing the extramembraneous catalytic core and F(0) containing the membrane proton channel, linked together by a central stalk and a peripheral stalk. During catalysis, ATP synthesis in the catalytic domain of F(1) is coupled via a rotary mechanism of the central stalk subunits to proton translocation.</text>
</comment>